<reference evidence="2" key="1">
    <citation type="submission" date="2021-01" db="UniProtKB">
        <authorList>
            <consortium name="EnsemblMetazoa"/>
        </authorList>
    </citation>
    <scope>IDENTIFICATION</scope>
</reference>
<dbReference type="Pfam" id="PF02995">
    <property type="entry name" value="DUF229"/>
    <property type="match status" value="1"/>
</dbReference>
<dbReference type="CDD" id="cd16021">
    <property type="entry name" value="ALP_like"/>
    <property type="match status" value="1"/>
</dbReference>
<organism evidence="2 3">
    <name type="scientific">Clytia hemisphaerica</name>
    <dbReference type="NCBI Taxonomy" id="252671"/>
    <lineage>
        <taxon>Eukaryota</taxon>
        <taxon>Metazoa</taxon>
        <taxon>Cnidaria</taxon>
        <taxon>Hydrozoa</taxon>
        <taxon>Hydroidolina</taxon>
        <taxon>Leptothecata</taxon>
        <taxon>Obeliida</taxon>
        <taxon>Clytiidae</taxon>
        <taxon>Clytia</taxon>
    </lineage>
</organism>
<evidence type="ECO:0000256" key="1">
    <source>
        <dbReference type="SAM" id="Phobius"/>
    </source>
</evidence>
<evidence type="ECO:0000313" key="3">
    <source>
        <dbReference type="Proteomes" id="UP000594262"/>
    </source>
</evidence>
<protein>
    <submittedName>
        <fullName evidence="2">Uncharacterized protein</fullName>
    </submittedName>
</protein>
<dbReference type="Gene3D" id="3.40.720.10">
    <property type="entry name" value="Alkaline Phosphatase, subunit A"/>
    <property type="match status" value="1"/>
</dbReference>
<name>A0A7M5X4S6_9CNID</name>
<accession>A0A7M5X4S6</accession>
<keyword evidence="1" id="KW-0812">Transmembrane</keyword>
<keyword evidence="1" id="KW-1133">Transmembrane helix</keyword>
<keyword evidence="1" id="KW-0472">Membrane</keyword>
<dbReference type="EnsemblMetazoa" id="CLYHEMT017425.1">
    <property type="protein sequence ID" value="CLYHEMP017425.1"/>
    <property type="gene ID" value="CLYHEMG017425"/>
</dbReference>
<evidence type="ECO:0000313" key="2">
    <source>
        <dbReference type="EnsemblMetazoa" id="CLYHEMP017425.1"/>
    </source>
</evidence>
<dbReference type="OrthoDB" id="5973195at2759"/>
<sequence length="695" mass="81022">MGVFKKLFSILLCIFTIIFTFTWVNNHLRMPAITVRGRMMRYVAIKQHKSSNNYFNRSKVKAVPGPFQESTSPPRERDSLRFHTIPDKEVDSLRNIAVKLNDPGIQSPGKAKDSFEGQMTCKLPKIDPFDKEVLPFIKHPRRFECKKIQEEFSYIERELIYLNKTVFENYKKKTKRRIKCFWKYLFKKEGHKNGIKNTKLAKLTAAEPIKFPSSGMVQVECFVGKKGKRKHVYFNVHVQTQPIKEPLQKPTEDELSVYMLIFESMATARFKRHMKSIDKLLKERQTFFFDGYTKVADNTYVNLVPMLTGLRANNGMMNMKDEFHRKYRKINSFDEVEDFIWKSFSRKNYTTAFFENAVKLSTFGYGKKVGFKSAKPFDYFYRPYFLQHKVLSKHSTKYCFGNEPFVSTQMKLAHNLFDWYGNKQKLFVVNILTEPGHGDENDIERADDLIADSLRKLFSKNSFNRTLIFLMGDHGPRYGDVRLTRNGYFEERLTFLSVVTPPWFHTKYPNLTNKMKVNQKRLATPFDVHQTLKDILEGNYRGGQLKYKTQRGISLFDEIPWNRTCTTAGIPQLYCPCYNKPKETVIDTPLSKKLADIMVQHINLMLSKRKLNVKCATLKLDSIRQVTLMNENGDEVLYKVLIRATPGGGLFEGLVTKNKDSFSIPDGAVSRLNLYGRQGKCIKSGFQKYCYCNEQ</sequence>
<keyword evidence="3" id="KW-1185">Reference proteome</keyword>
<dbReference type="InterPro" id="IPR017850">
    <property type="entry name" value="Alkaline_phosphatase_core_sf"/>
</dbReference>
<dbReference type="InterPro" id="IPR004245">
    <property type="entry name" value="DUF229"/>
</dbReference>
<dbReference type="AlphaFoldDB" id="A0A7M5X4S6"/>
<dbReference type="GO" id="GO:0005615">
    <property type="term" value="C:extracellular space"/>
    <property type="evidence" value="ECO:0007669"/>
    <property type="project" value="TreeGrafter"/>
</dbReference>
<feature type="transmembrane region" description="Helical" evidence="1">
    <location>
        <begin position="7"/>
        <end position="24"/>
    </location>
</feature>
<dbReference type="FunFam" id="3.40.720.10:FF:000017">
    <property type="entry name" value="Predicted protein"/>
    <property type="match status" value="1"/>
</dbReference>
<dbReference type="PANTHER" id="PTHR10974:SF6">
    <property type="entry name" value="PROTEIN CBG19234"/>
    <property type="match status" value="1"/>
</dbReference>
<dbReference type="Proteomes" id="UP000594262">
    <property type="component" value="Unplaced"/>
</dbReference>
<dbReference type="PANTHER" id="PTHR10974">
    <property type="entry name" value="FI08016P-RELATED"/>
    <property type="match status" value="1"/>
</dbReference>
<dbReference type="RefSeq" id="XP_066929125.1">
    <property type="nucleotide sequence ID" value="XM_067073024.1"/>
</dbReference>
<dbReference type="GeneID" id="136816697"/>
<dbReference type="SUPFAM" id="SSF53649">
    <property type="entry name" value="Alkaline phosphatase-like"/>
    <property type="match status" value="1"/>
</dbReference>
<proteinExistence type="predicted"/>